<feature type="chain" id="PRO_5044756344" evidence="1">
    <location>
        <begin position="19"/>
        <end position="127"/>
    </location>
</feature>
<evidence type="ECO:0000313" key="2">
    <source>
        <dbReference type="EMBL" id="KAL3854316.1"/>
    </source>
</evidence>
<sequence length="127" mass="14794">MKLVSVIALGVIIGVCYAELSGTDDGAVETPQQKILEEFNKHLAQLGDLYQLERQRLVQQIKDRQVQQTKDRQEPHESEILEEFNKHLAQLEDLYQLGRQRLVQQIKDQQVQQTKDQQVQQTKSQKQ</sequence>
<comment type="caution">
    <text evidence="2">The sequence shown here is derived from an EMBL/GenBank/DDBJ whole genome shotgun (WGS) entry which is preliminary data.</text>
</comment>
<feature type="signal peptide" evidence="1">
    <location>
        <begin position="1"/>
        <end position="18"/>
    </location>
</feature>
<organism evidence="2 3">
    <name type="scientific">Sinanodonta woodiana</name>
    <name type="common">Chinese pond mussel</name>
    <name type="synonym">Anodonta woodiana</name>
    <dbReference type="NCBI Taxonomy" id="1069815"/>
    <lineage>
        <taxon>Eukaryota</taxon>
        <taxon>Metazoa</taxon>
        <taxon>Spiralia</taxon>
        <taxon>Lophotrochozoa</taxon>
        <taxon>Mollusca</taxon>
        <taxon>Bivalvia</taxon>
        <taxon>Autobranchia</taxon>
        <taxon>Heteroconchia</taxon>
        <taxon>Palaeoheterodonta</taxon>
        <taxon>Unionida</taxon>
        <taxon>Unionoidea</taxon>
        <taxon>Unionidae</taxon>
        <taxon>Unioninae</taxon>
        <taxon>Sinanodonta</taxon>
    </lineage>
</organism>
<gene>
    <name evidence="2" type="ORF">ACJMK2_013590</name>
</gene>
<keyword evidence="1" id="KW-0732">Signal</keyword>
<keyword evidence="3" id="KW-1185">Reference proteome</keyword>
<protein>
    <submittedName>
        <fullName evidence="2">Uncharacterized protein</fullName>
    </submittedName>
</protein>
<evidence type="ECO:0000256" key="1">
    <source>
        <dbReference type="SAM" id="SignalP"/>
    </source>
</evidence>
<name>A0ABD3UXY4_SINWO</name>
<dbReference type="Proteomes" id="UP001634394">
    <property type="component" value="Unassembled WGS sequence"/>
</dbReference>
<evidence type="ECO:0000313" key="3">
    <source>
        <dbReference type="Proteomes" id="UP001634394"/>
    </source>
</evidence>
<dbReference type="AlphaFoldDB" id="A0ABD3UXY4"/>
<reference evidence="2 3" key="1">
    <citation type="submission" date="2024-11" db="EMBL/GenBank/DDBJ databases">
        <title>Chromosome-level genome assembly of the freshwater bivalve Anodonta woodiana.</title>
        <authorList>
            <person name="Chen X."/>
        </authorList>
    </citation>
    <scope>NUCLEOTIDE SEQUENCE [LARGE SCALE GENOMIC DNA]</scope>
    <source>
        <strain evidence="2">MN2024</strain>
        <tissue evidence="2">Gills</tissue>
    </source>
</reference>
<dbReference type="EMBL" id="JBJQND010000014">
    <property type="protein sequence ID" value="KAL3854316.1"/>
    <property type="molecule type" value="Genomic_DNA"/>
</dbReference>
<proteinExistence type="predicted"/>
<accession>A0ABD3UXY4</accession>